<proteinExistence type="inferred from homology"/>
<reference evidence="9" key="1">
    <citation type="submission" date="2016-07" db="EMBL/GenBank/DDBJ databases">
        <authorList>
            <person name="Bretaudeau A."/>
        </authorList>
    </citation>
    <scope>NUCLEOTIDE SEQUENCE</scope>
    <source>
        <strain evidence="9">Rice</strain>
        <tissue evidence="9">Whole body</tissue>
    </source>
</reference>
<dbReference type="EMBL" id="ODYU01012681">
    <property type="protein sequence ID" value="SOQ59121.1"/>
    <property type="molecule type" value="Genomic_DNA"/>
</dbReference>
<feature type="region of interest" description="Disordered" evidence="7">
    <location>
        <begin position="419"/>
        <end position="440"/>
    </location>
</feature>
<protein>
    <recommendedName>
        <fullName evidence="6">Cilia- and flagella-associated protein 263</fullName>
    </recommendedName>
</protein>
<dbReference type="AlphaFoldDB" id="A0A2H1X1D1"/>
<evidence type="ECO:0000259" key="8">
    <source>
        <dbReference type="Pfam" id="PF13870"/>
    </source>
</evidence>
<evidence type="ECO:0000313" key="10">
    <source>
        <dbReference type="Proteomes" id="UP000829999"/>
    </source>
</evidence>
<dbReference type="GO" id="GO:0060271">
    <property type="term" value="P:cilium assembly"/>
    <property type="evidence" value="ECO:0007669"/>
    <property type="project" value="TreeGrafter"/>
</dbReference>
<dbReference type="GO" id="GO:0036064">
    <property type="term" value="C:ciliary basal body"/>
    <property type="evidence" value="ECO:0007669"/>
    <property type="project" value="TreeGrafter"/>
</dbReference>
<reference evidence="11" key="2">
    <citation type="submission" date="2025-04" db="UniProtKB">
        <authorList>
            <consortium name="RefSeq"/>
        </authorList>
    </citation>
    <scope>IDENTIFICATION</scope>
    <source>
        <tissue evidence="11">Whole larval tissue</tissue>
    </source>
</reference>
<dbReference type="GeneID" id="118280106"/>
<dbReference type="RefSeq" id="XP_035455915.1">
    <property type="nucleotide sequence ID" value="XM_035600022.2"/>
</dbReference>
<evidence type="ECO:0000256" key="7">
    <source>
        <dbReference type="SAM" id="MobiDB-lite"/>
    </source>
</evidence>
<comment type="similarity">
    <text evidence="5">Belongs to the CFAP263 family.</text>
</comment>
<comment type="subcellular location">
    <subcellularLocation>
        <location evidence="1">Cell projection</location>
        <location evidence="1">Cilium</location>
    </subcellularLocation>
</comment>
<feature type="compositionally biased region" description="Low complexity" evidence="7">
    <location>
        <begin position="425"/>
        <end position="440"/>
    </location>
</feature>
<keyword evidence="3" id="KW-0175">Coiled coil</keyword>
<dbReference type="Pfam" id="PF13870">
    <property type="entry name" value="CCDC113_CCDC96_CC"/>
    <property type="match status" value="1"/>
</dbReference>
<keyword evidence="2" id="KW-0970">Cilium biogenesis/degradation</keyword>
<organism evidence="9">
    <name type="scientific">Spodoptera frugiperda</name>
    <name type="common">Fall armyworm</name>
    <dbReference type="NCBI Taxonomy" id="7108"/>
    <lineage>
        <taxon>Eukaryota</taxon>
        <taxon>Metazoa</taxon>
        <taxon>Ecdysozoa</taxon>
        <taxon>Arthropoda</taxon>
        <taxon>Hexapoda</taxon>
        <taxon>Insecta</taxon>
        <taxon>Pterygota</taxon>
        <taxon>Neoptera</taxon>
        <taxon>Endopterygota</taxon>
        <taxon>Lepidoptera</taxon>
        <taxon>Glossata</taxon>
        <taxon>Ditrysia</taxon>
        <taxon>Noctuoidea</taxon>
        <taxon>Noctuidae</taxon>
        <taxon>Amphipyrinae</taxon>
        <taxon>Spodoptera</taxon>
    </lineage>
</organism>
<evidence type="ECO:0000256" key="6">
    <source>
        <dbReference type="ARBA" id="ARBA00044798"/>
    </source>
</evidence>
<sequence>MSSVLHSAVRSSVMSQNSRSISGFVPDMDVLTDVELVKLVTELKDSLNILILENEILEKTIMRLEPTLMHGVYQALDYATRMSSNTSLNVGSYIRNQPSKFGLQETFLSPSRMLTSPSRVSTKRVESIAKLGTTIIFGSGPRINVLERAELVSIEMEVQVTNLNKVRKKGAKQHALLKAQLEEIGMRVTEIEKASNLFHQEVLVEGWDKIAQRIPAEIWIRFMTEWVKISDSQIGKLRLRTSTLNTQYSKLKGQIKVKAELSESLRPVDFEKLKIENGECLKIIDYKLQQLGELKKLTGDANLNLTIHKKAMMEQNHYLSKVLSTIKSKAQSTIQLDKERDVIQVQADLLAQRLNEVRKVRLKYQVPNIMEYVEVKWVVTDLKHGIKMLENRKHIQQIALQSINRKLQTISEMVAQNEELVQPQSSTETSTTTTTTSTTT</sequence>
<evidence type="ECO:0000313" key="9">
    <source>
        <dbReference type="EMBL" id="SOQ59121.1"/>
    </source>
</evidence>
<keyword evidence="4" id="KW-0966">Cell projection</keyword>
<gene>
    <name evidence="11" type="primary">LOC118280106</name>
    <name evidence="9" type="ORF">SFRICE_033602</name>
</gene>
<dbReference type="Proteomes" id="UP000829999">
    <property type="component" value="Chromosome 22"/>
</dbReference>
<dbReference type="PANTHER" id="PTHR15654:SF2">
    <property type="entry name" value="COILED-COIL DOMAIN-CONTAINING PROTEIN 113"/>
    <property type="match status" value="1"/>
</dbReference>
<evidence type="ECO:0000313" key="11">
    <source>
        <dbReference type="RefSeq" id="XP_035455915.1"/>
    </source>
</evidence>
<evidence type="ECO:0000256" key="2">
    <source>
        <dbReference type="ARBA" id="ARBA00022794"/>
    </source>
</evidence>
<evidence type="ECO:0000256" key="3">
    <source>
        <dbReference type="ARBA" id="ARBA00023054"/>
    </source>
</evidence>
<evidence type="ECO:0000256" key="5">
    <source>
        <dbReference type="ARBA" id="ARBA00044506"/>
    </source>
</evidence>
<dbReference type="InterPro" id="IPR051885">
    <property type="entry name" value="CC_CF"/>
</dbReference>
<dbReference type="PANTHER" id="PTHR15654">
    <property type="entry name" value="COILED-COIL DOMAIN-CONTAINING PROTEIN 113-RELATED"/>
    <property type="match status" value="1"/>
</dbReference>
<evidence type="ECO:0000256" key="1">
    <source>
        <dbReference type="ARBA" id="ARBA00004138"/>
    </source>
</evidence>
<dbReference type="OrthoDB" id="10259713at2759"/>
<feature type="domain" description="CCDC113/CCDC96 coiled-coil" evidence="8">
    <location>
        <begin position="230"/>
        <end position="393"/>
    </location>
</feature>
<dbReference type="GO" id="GO:0005930">
    <property type="term" value="C:axoneme"/>
    <property type="evidence" value="ECO:0007669"/>
    <property type="project" value="TreeGrafter"/>
</dbReference>
<keyword evidence="10" id="KW-1185">Reference proteome</keyword>
<accession>A0A2H1X1D1</accession>
<name>A0A2H1X1D1_SPOFR</name>
<evidence type="ECO:0000256" key="4">
    <source>
        <dbReference type="ARBA" id="ARBA00023273"/>
    </source>
</evidence>
<dbReference type="InterPro" id="IPR025254">
    <property type="entry name" value="CCDC113/CCDC96_CC"/>
</dbReference>